<name>A0ABU1XCP1_9NOCA</name>
<feature type="transmembrane region" description="Helical" evidence="1">
    <location>
        <begin position="66"/>
        <end position="89"/>
    </location>
</feature>
<keyword evidence="1" id="KW-0472">Membrane</keyword>
<evidence type="ECO:0000259" key="2">
    <source>
        <dbReference type="Pfam" id="PF18566"/>
    </source>
</evidence>
<keyword evidence="1" id="KW-0812">Transmembrane</keyword>
<dbReference type="RefSeq" id="WP_310400110.1">
    <property type="nucleotide sequence ID" value="NZ_JAVDWW010000003.1"/>
</dbReference>
<evidence type="ECO:0000313" key="4">
    <source>
        <dbReference type="Proteomes" id="UP001251217"/>
    </source>
</evidence>
<keyword evidence="4" id="KW-1185">Reference proteome</keyword>
<reference evidence="3 4" key="1">
    <citation type="submission" date="2023-07" db="EMBL/GenBank/DDBJ databases">
        <title>Sorghum-associated microbial communities from plants grown in Nebraska, USA.</title>
        <authorList>
            <person name="Schachtman D."/>
        </authorList>
    </citation>
    <scope>NUCLEOTIDE SEQUENCE [LARGE SCALE GENOMIC DNA]</scope>
    <source>
        <strain evidence="3 4">4272</strain>
    </source>
</reference>
<dbReference type="EMBL" id="JAVDWW010000003">
    <property type="protein sequence ID" value="MDR7168310.1"/>
    <property type="molecule type" value="Genomic_DNA"/>
</dbReference>
<proteinExistence type="predicted"/>
<accession>A0ABU1XCP1</accession>
<protein>
    <recommendedName>
        <fullName evidence="2">Linalool dehydratase/isomerase domain-containing protein</fullName>
    </recommendedName>
</protein>
<feature type="domain" description="Linalool dehydratase/isomerase" evidence="2">
    <location>
        <begin position="225"/>
        <end position="526"/>
    </location>
</feature>
<dbReference type="Pfam" id="PF18566">
    <property type="entry name" value="Ldi"/>
    <property type="match status" value="1"/>
</dbReference>
<feature type="transmembrane region" description="Helical" evidence="1">
    <location>
        <begin position="95"/>
        <end position="118"/>
    </location>
</feature>
<dbReference type="InterPro" id="IPR041411">
    <property type="entry name" value="Ldi"/>
</dbReference>
<organism evidence="3 4">
    <name type="scientific">Nocardia kruczakiae</name>
    <dbReference type="NCBI Taxonomy" id="261477"/>
    <lineage>
        <taxon>Bacteria</taxon>
        <taxon>Bacillati</taxon>
        <taxon>Actinomycetota</taxon>
        <taxon>Actinomycetes</taxon>
        <taxon>Mycobacteriales</taxon>
        <taxon>Nocardiaceae</taxon>
        <taxon>Nocardia</taxon>
    </lineage>
</organism>
<keyword evidence="1" id="KW-1133">Transmembrane helix</keyword>
<evidence type="ECO:0000256" key="1">
    <source>
        <dbReference type="SAM" id="Phobius"/>
    </source>
</evidence>
<gene>
    <name evidence="3" type="ORF">J2W56_002041</name>
</gene>
<comment type="caution">
    <text evidence="3">The sequence shown here is derived from an EMBL/GenBank/DDBJ whole genome shotgun (WGS) entry which is preliminary data.</text>
</comment>
<feature type="transmembrane region" description="Helical" evidence="1">
    <location>
        <begin position="130"/>
        <end position="151"/>
    </location>
</feature>
<feature type="transmembrane region" description="Helical" evidence="1">
    <location>
        <begin position="33"/>
        <end position="54"/>
    </location>
</feature>
<dbReference type="Proteomes" id="UP001251217">
    <property type="component" value="Unassembled WGS sequence"/>
</dbReference>
<sequence length="644" mass="72004">MIPEADPEVVGREVAARLFPENPPLFGPTTRHVLIRVAMVWWAIWVLGALLISVGGPQAQVVGAGLLLPGAGFISHGHWPLAVVAIAALGLSVLIWWMIGAVVLPVGVWTAAVLLPLWHDHLHARGWTTPHVVAACVVPGVVALLLVIHTVRHRIRTRRAVVLNTELRSVRFVETALPSSEVLPVAEASEDDLARLRFALDLALQPIAEFAGFDDRDQFREAALRYQLCILGYALSVYRYTHTPAFAGYLTEAQHRAIIKMGDRRVWGYWALENAWGRMSLKRDPVDNADNVMLTGWQGAAVGMFETLEDDRFSRPGALRYAWSDNEHYDYDFGALAESIVRNMRRSPYTLFSCEPRWIYPVCNTFAANTLLMHDRLRGSRYFAEVEHDLGRAYREEFHRPDGKMIGVRSETLGLSWHLWSSEGVQMPTTYWMHSFMPDLALRSWWMMRDKVLRRDGDRFLLPPTPANRCDAGSYAFGRQSFAQVFLAMAAREVGDEEVATAALRYVEEMETTRRSNGVARYAVLSTQGNLYSLMARFGRRSGMRDLIGFGLPEVWKKGPRIAAAAYPDVLVAHAVSDGAALDAVLYPGAGPVRATLVLDRLVPDRLYRTHGTTETAVRADRSGRATVQVDTGTRTPIRVEPRA</sequence>
<evidence type="ECO:0000313" key="3">
    <source>
        <dbReference type="EMBL" id="MDR7168310.1"/>
    </source>
</evidence>